<name>A0AAE3LRZ5_9RHOB</name>
<keyword evidence="2" id="KW-0805">Transcription regulation</keyword>
<sequence length="290" mass="32524">MKLNWDDYQTVLMLVRHQSLSRAGQELGVNYTTIARRIKRIEETLGTLLFEKTPDGYVPTAAAGIIAEGATEMEQVSLKLQRNLLGADPKLSGPLTITAPQLLIAHFLAPLLAQFSEAYPLIELRILATNKILDMTRLEADLAIRISNSPGDTLKGRRLLIQQTASFASRKWADRIRHAPSEMIDWIAYTKHSGLPNDIEPEFPNNRIKFRFNDMVAMVGAAQAGLGVVRLPLFLGRGSAELVQVPVLPPRPYTDVWVVGHDDVWKASKLRAFRDMLVTYCKEHRALFVE</sequence>
<evidence type="ECO:0000256" key="4">
    <source>
        <dbReference type="ARBA" id="ARBA00023163"/>
    </source>
</evidence>
<evidence type="ECO:0000313" key="7">
    <source>
        <dbReference type="Proteomes" id="UP001208041"/>
    </source>
</evidence>
<dbReference type="Proteomes" id="UP001208041">
    <property type="component" value="Unassembled WGS sequence"/>
</dbReference>
<dbReference type="AlphaFoldDB" id="A0AAE3LRZ5"/>
<dbReference type="GO" id="GO:0006351">
    <property type="term" value="P:DNA-templated transcription"/>
    <property type="evidence" value="ECO:0007669"/>
    <property type="project" value="TreeGrafter"/>
</dbReference>
<keyword evidence="4" id="KW-0804">Transcription</keyword>
<comment type="similarity">
    <text evidence="1">Belongs to the LysR transcriptional regulatory family.</text>
</comment>
<dbReference type="SUPFAM" id="SSF46785">
    <property type="entry name" value="Winged helix' DNA-binding domain"/>
    <property type="match status" value="1"/>
</dbReference>
<evidence type="ECO:0000256" key="1">
    <source>
        <dbReference type="ARBA" id="ARBA00009437"/>
    </source>
</evidence>
<dbReference type="InterPro" id="IPR058163">
    <property type="entry name" value="LysR-type_TF_proteobact-type"/>
</dbReference>
<dbReference type="SUPFAM" id="SSF53850">
    <property type="entry name" value="Periplasmic binding protein-like II"/>
    <property type="match status" value="1"/>
</dbReference>
<dbReference type="Pfam" id="PF03466">
    <property type="entry name" value="LysR_substrate"/>
    <property type="match status" value="1"/>
</dbReference>
<dbReference type="InterPro" id="IPR005119">
    <property type="entry name" value="LysR_subst-bd"/>
</dbReference>
<dbReference type="Gene3D" id="1.10.10.10">
    <property type="entry name" value="Winged helix-like DNA-binding domain superfamily/Winged helix DNA-binding domain"/>
    <property type="match status" value="1"/>
</dbReference>
<dbReference type="Pfam" id="PF00126">
    <property type="entry name" value="HTH_1"/>
    <property type="match status" value="1"/>
</dbReference>
<keyword evidence="7" id="KW-1185">Reference proteome</keyword>
<gene>
    <name evidence="6" type="ORF">OH136_11500</name>
</gene>
<dbReference type="EMBL" id="JAOYFC010000002">
    <property type="protein sequence ID" value="MCV6825178.1"/>
    <property type="molecule type" value="Genomic_DNA"/>
</dbReference>
<proteinExistence type="inferred from homology"/>
<evidence type="ECO:0000259" key="5">
    <source>
        <dbReference type="PROSITE" id="PS50931"/>
    </source>
</evidence>
<dbReference type="PANTHER" id="PTHR30537">
    <property type="entry name" value="HTH-TYPE TRANSCRIPTIONAL REGULATOR"/>
    <property type="match status" value="1"/>
</dbReference>
<evidence type="ECO:0000256" key="3">
    <source>
        <dbReference type="ARBA" id="ARBA00023125"/>
    </source>
</evidence>
<keyword evidence="3" id="KW-0238">DNA-binding</keyword>
<protein>
    <submittedName>
        <fullName evidence="6">LysR family transcriptional regulator</fullName>
    </submittedName>
</protein>
<dbReference type="PROSITE" id="PS50931">
    <property type="entry name" value="HTH_LYSR"/>
    <property type="match status" value="1"/>
</dbReference>
<reference evidence="6" key="1">
    <citation type="submission" date="2022-10" db="EMBL/GenBank/DDBJ databases">
        <authorList>
            <person name="Yue Y."/>
        </authorList>
    </citation>
    <scope>NUCLEOTIDE SEQUENCE</scope>
    <source>
        <strain evidence="6">Z654</strain>
    </source>
</reference>
<dbReference type="GO" id="GO:0043565">
    <property type="term" value="F:sequence-specific DNA binding"/>
    <property type="evidence" value="ECO:0007669"/>
    <property type="project" value="TreeGrafter"/>
</dbReference>
<dbReference type="InterPro" id="IPR036390">
    <property type="entry name" value="WH_DNA-bd_sf"/>
</dbReference>
<dbReference type="Gene3D" id="3.40.190.290">
    <property type="match status" value="1"/>
</dbReference>
<dbReference type="PANTHER" id="PTHR30537:SF3">
    <property type="entry name" value="TRANSCRIPTIONAL REGULATORY PROTEIN"/>
    <property type="match status" value="1"/>
</dbReference>
<evidence type="ECO:0000313" key="6">
    <source>
        <dbReference type="EMBL" id="MCV6825178.1"/>
    </source>
</evidence>
<dbReference type="InterPro" id="IPR000847">
    <property type="entry name" value="LysR_HTH_N"/>
</dbReference>
<dbReference type="GO" id="GO:0003700">
    <property type="term" value="F:DNA-binding transcription factor activity"/>
    <property type="evidence" value="ECO:0007669"/>
    <property type="project" value="InterPro"/>
</dbReference>
<feature type="domain" description="HTH lysR-type" evidence="5">
    <location>
        <begin position="1"/>
        <end position="60"/>
    </location>
</feature>
<dbReference type="RefSeq" id="WP_263954018.1">
    <property type="nucleotide sequence ID" value="NZ_JAOYFC010000002.1"/>
</dbReference>
<comment type="caution">
    <text evidence="6">The sequence shown here is derived from an EMBL/GenBank/DDBJ whole genome shotgun (WGS) entry which is preliminary data.</text>
</comment>
<dbReference type="InterPro" id="IPR036388">
    <property type="entry name" value="WH-like_DNA-bd_sf"/>
</dbReference>
<evidence type="ECO:0000256" key="2">
    <source>
        <dbReference type="ARBA" id="ARBA00023015"/>
    </source>
</evidence>
<organism evidence="6 7">
    <name type="scientific">Halocynthiibacter halioticoli</name>
    <dbReference type="NCBI Taxonomy" id="2986804"/>
    <lineage>
        <taxon>Bacteria</taxon>
        <taxon>Pseudomonadati</taxon>
        <taxon>Pseudomonadota</taxon>
        <taxon>Alphaproteobacteria</taxon>
        <taxon>Rhodobacterales</taxon>
        <taxon>Paracoccaceae</taxon>
        <taxon>Halocynthiibacter</taxon>
    </lineage>
</organism>
<accession>A0AAE3LRZ5</accession>